<protein>
    <recommendedName>
        <fullName evidence="8">FAS1 domain-containing protein</fullName>
    </recommendedName>
</protein>
<evidence type="ECO:0000256" key="4">
    <source>
        <dbReference type="ARBA" id="ARBA00022622"/>
    </source>
</evidence>
<evidence type="ECO:0000256" key="2">
    <source>
        <dbReference type="ARBA" id="ARBA00007843"/>
    </source>
</evidence>
<dbReference type="InterPro" id="IPR000782">
    <property type="entry name" value="FAS1_domain"/>
</dbReference>
<sequence>MLLFHLYYVDIADLLDVAGPDSAFAALKKKNTLAGLITKGQLKSLLLFHAFRKFYSLAELGKLSRRNPVATFAGSKYTLNLTDDNGSIRVKSTWSNAKIVSCVYARAPVAVYEVDKVLLPMQIFSSQAHVLALMSHRLPPSCRHILLSTCEVLLRTDSAYASRLLDGRHEKRKLRVVQAHTNDDETRPLHLADVRTVGPTQPPTKNLRRASITGRIPAFAITKPIKTCPTSPSHLIKPNQSNQLRSSVLSPLLTSPLTYNNREELIKMSVEILDGSTVRSFVEDECLQLHRRRPVSPRWTPTTDGLLSYSEMARELMSLRESVKPNELAGVYRGLFAAVDRDEFRAEMKEVMLAVANGLGFLPVQMVVEEGSFLKIAVDRELGQLAKAA</sequence>
<dbReference type="Pfam" id="PF02469">
    <property type="entry name" value="Fasciclin"/>
    <property type="match status" value="1"/>
</dbReference>
<evidence type="ECO:0000259" key="8">
    <source>
        <dbReference type="PROSITE" id="PS50213"/>
    </source>
</evidence>
<dbReference type="EMBL" id="JACEFO010000626">
    <property type="protein sequence ID" value="KAF8762577.1"/>
    <property type="molecule type" value="Genomic_DNA"/>
</dbReference>
<name>A0A835FL84_9POAL</name>
<keyword evidence="3" id="KW-1003">Cell membrane</keyword>
<evidence type="ECO:0000256" key="5">
    <source>
        <dbReference type="ARBA" id="ARBA00022729"/>
    </source>
</evidence>
<organism evidence="9 10">
    <name type="scientific">Digitaria exilis</name>
    <dbReference type="NCBI Taxonomy" id="1010633"/>
    <lineage>
        <taxon>Eukaryota</taxon>
        <taxon>Viridiplantae</taxon>
        <taxon>Streptophyta</taxon>
        <taxon>Embryophyta</taxon>
        <taxon>Tracheophyta</taxon>
        <taxon>Spermatophyta</taxon>
        <taxon>Magnoliopsida</taxon>
        <taxon>Liliopsida</taxon>
        <taxon>Poales</taxon>
        <taxon>Poaceae</taxon>
        <taxon>PACMAD clade</taxon>
        <taxon>Panicoideae</taxon>
        <taxon>Panicodae</taxon>
        <taxon>Paniceae</taxon>
        <taxon>Anthephorinae</taxon>
        <taxon>Digitaria</taxon>
    </lineage>
</organism>
<dbReference type="AlphaFoldDB" id="A0A835FL84"/>
<dbReference type="InterPro" id="IPR036378">
    <property type="entry name" value="FAS1_dom_sf"/>
</dbReference>
<keyword evidence="5" id="KW-0732">Signal</keyword>
<dbReference type="SMART" id="SM00554">
    <property type="entry name" value="FAS1"/>
    <property type="match status" value="1"/>
</dbReference>
<dbReference type="GO" id="GO:0098552">
    <property type="term" value="C:side of membrane"/>
    <property type="evidence" value="ECO:0007669"/>
    <property type="project" value="UniProtKB-KW"/>
</dbReference>
<keyword evidence="10" id="KW-1185">Reference proteome</keyword>
<dbReference type="PANTHER" id="PTHR32077">
    <property type="entry name" value="FASCICLIN-LIKE ARABINOGALACTAN PROTEIN"/>
    <property type="match status" value="1"/>
</dbReference>
<gene>
    <name evidence="9" type="ORF">HU200_009305</name>
</gene>
<dbReference type="PANTHER" id="PTHR32077:SF3">
    <property type="entry name" value="FASCICLIN-LIKE ARABINOGALACTAN PROTEIN 7"/>
    <property type="match status" value="1"/>
</dbReference>
<evidence type="ECO:0000256" key="7">
    <source>
        <dbReference type="ARBA" id="ARBA00024686"/>
    </source>
</evidence>
<evidence type="ECO:0000313" key="10">
    <source>
        <dbReference type="Proteomes" id="UP000636709"/>
    </source>
</evidence>
<dbReference type="OrthoDB" id="186625at2759"/>
<reference evidence="9" key="1">
    <citation type="submission" date="2020-07" db="EMBL/GenBank/DDBJ databases">
        <title>Genome sequence and genetic diversity analysis of an under-domesticated orphan crop, white fonio (Digitaria exilis).</title>
        <authorList>
            <person name="Bennetzen J.L."/>
            <person name="Chen S."/>
            <person name="Ma X."/>
            <person name="Wang X."/>
            <person name="Yssel A.E.J."/>
            <person name="Chaluvadi S.R."/>
            <person name="Johnson M."/>
            <person name="Gangashetty P."/>
            <person name="Hamidou F."/>
            <person name="Sanogo M.D."/>
            <person name="Zwaenepoel A."/>
            <person name="Wallace J."/>
            <person name="Van De Peer Y."/>
            <person name="Van Deynze A."/>
        </authorList>
    </citation>
    <scope>NUCLEOTIDE SEQUENCE</scope>
    <source>
        <tissue evidence="9">Leaves</tissue>
    </source>
</reference>
<dbReference type="InterPro" id="IPR045003">
    <property type="entry name" value="FLA_A"/>
</dbReference>
<comment type="function">
    <text evidence="7">May be a cell surface adhesion protein.</text>
</comment>
<evidence type="ECO:0000256" key="1">
    <source>
        <dbReference type="ARBA" id="ARBA00004609"/>
    </source>
</evidence>
<keyword evidence="4" id="KW-0325">Glycoprotein</keyword>
<dbReference type="GO" id="GO:0009834">
    <property type="term" value="P:plant-type secondary cell wall biogenesis"/>
    <property type="evidence" value="ECO:0007669"/>
    <property type="project" value="TreeGrafter"/>
</dbReference>
<accession>A0A835FL84</accession>
<comment type="caution">
    <text evidence="9">The sequence shown here is derived from an EMBL/GenBank/DDBJ whole genome shotgun (WGS) entry which is preliminary data.</text>
</comment>
<comment type="similarity">
    <text evidence="2">Belongs to the fasciclin-like AGP family.</text>
</comment>
<keyword evidence="4" id="KW-0336">GPI-anchor</keyword>
<evidence type="ECO:0000256" key="3">
    <source>
        <dbReference type="ARBA" id="ARBA00022475"/>
    </source>
</evidence>
<evidence type="ECO:0000256" key="6">
    <source>
        <dbReference type="ARBA" id="ARBA00023136"/>
    </source>
</evidence>
<proteinExistence type="inferred from homology"/>
<dbReference type="Proteomes" id="UP000636709">
    <property type="component" value="Unassembled WGS sequence"/>
</dbReference>
<dbReference type="PROSITE" id="PS50213">
    <property type="entry name" value="FAS1"/>
    <property type="match status" value="1"/>
</dbReference>
<evidence type="ECO:0000313" key="9">
    <source>
        <dbReference type="EMBL" id="KAF8762577.1"/>
    </source>
</evidence>
<dbReference type="SUPFAM" id="SSF82153">
    <property type="entry name" value="FAS1 domain"/>
    <property type="match status" value="1"/>
</dbReference>
<keyword evidence="6" id="KW-0472">Membrane</keyword>
<comment type="subcellular location">
    <subcellularLocation>
        <location evidence="1">Cell membrane</location>
        <topology evidence="1">Lipid-anchor</topology>
        <topology evidence="1">GPI-anchor</topology>
    </subcellularLocation>
</comment>
<dbReference type="GO" id="GO:0005886">
    <property type="term" value="C:plasma membrane"/>
    <property type="evidence" value="ECO:0007669"/>
    <property type="project" value="UniProtKB-SubCell"/>
</dbReference>
<dbReference type="Gene3D" id="2.30.180.10">
    <property type="entry name" value="FAS1 domain"/>
    <property type="match status" value="1"/>
</dbReference>
<feature type="domain" description="FAS1" evidence="8">
    <location>
        <begin position="1"/>
        <end position="118"/>
    </location>
</feature>
<keyword evidence="4" id="KW-0449">Lipoprotein</keyword>